<evidence type="ECO:0000256" key="2">
    <source>
        <dbReference type="ARBA" id="ARBA00022553"/>
    </source>
</evidence>
<evidence type="ECO:0000313" key="10">
    <source>
        <dbReference type="EMBL" id="CAA9388220.1"/>
    </source>
</evidence>
<dbReference type="InterPro" id="IPR004338">
    <property type="entry name" value="NqrB/RnfD"/>
</dbReference>
<feature type="transmembrane region" description="Helical" evidence="9">
    <location>
        <begin position="45"/>
        <end position="64"/>
    </location>
</feature>
<dbReference type="Pfam" id="PF03116">
    <property type="entry name" value="NQR2_RnfD_RnfE"/>
    <property type="match status" value="1"/>
</dbReference>
<feature type="transmembrane region" description="Helical" evidence="9">
    <location>
        <begin position="181"/>
        <end position="200"/>
    </location>
</feature>
<proteinExistence type="predicted"/>
<keyword evidence="6" id="KW-1278">Translocase</keyword>
<keyword evidence="2" id="KW-0597">Phosphoprotein</keyword>
<evidence type="ECO:0000256" key="9">
    <source>
        <dbReference type="SAM" id="Phobius"/>
    </source>
</evidence>
<feature type="transmembrane region" description="Helical" evidence="9">
    <location>
        <begin position="153"/>
        <end position="174"/>
    </location>
</feature>
<evidence type="ECO:0000256" key="4">
    <source>
        <dbReference type="ARBA" id="ARBA00022643"/>
    </source>
</evidence>
<evidence type="ECO:0000256" key="3">
    <source>
        <dbReference type="ARBA" id="ARBA00022630"/>
    </source>
</evidence>
<evidence type="ECO:0000256" key="6">
    <source>
        <dbReference type="ARBA" id="ARBA00022967"/>
    </source>
</evidence>
<gene>
    <name evidence="10" type="ORF">AVDCRST_MAG47-2650</name>
</gene>
<dbReference type="GO" id="GO:0016020">
    <property type="term" value="C:membrane"/>
    <property type="evidence" value="ECO:0007669"/>
    <property type="project" value="InterPro"/>
</dbReference>
<evidence type="ECO:0000256" key="1">
    <source>
        <dbReference type="ARBA" id="ARBA00022448"/>
    </source>
</evidence>
<feature type="transmembrane region" description="Helical" evidence="9">
    <location>
        <begin position="220"/>
        <end position="239"/>
    </location>
</feature>
<evidence type="ECO:0000256" key="8">
    <source>
        <dbReference type="ARBA" id="ARBA00023136"/>
    </source>
</evidence>
<dbReference type="EMBL" id="CADCUK010000171">
    <property type="protein sequence ID" value="CAA9388220.1"/>
    <property type="molecule type" value="Genomic_DNA"/>
</dbReference>
<organism evidence="10">
    <name type="scientific">uncultured Nocardioidaceae bacterium</name>
    <dbReference type="NCBI Taxonomy" id="253824"/>
    <lineage>
        <taxon>Bacteria</taxon>
        <taxon>Bacillati</taxon>
        <taxon>Actinomycetota</taxon>
        <taxon>Actinomycetes</taxon>
        <taxon>Propionibacteriales</taxon>
        <taxon>Nocardioidaceae</taxon>
        <taxon>environmental samples</taxon>
    </lineage>
</organism>
<protein>
    <submittedName>
        <fullName evidence="10">Uncharacterized protein</fullName>
    </submittedName>
</protein>
<keyword evidence="7 9" id="KW-1133">Transmembrane helix</keyword>
<keyword evidence="1" id="KW-0813">Transport</keyword>
<evidence type="ECO:0000256" key="5">
    <source>
        <dbReference type="ARBA" id="ARBA00022692"/>
    </source>
</evidence>
<dbReference type="AlphaFoldDB" id="A0A6J4NHS5"/>
<feature type="transmembrane region" description="Helical" evidence="9">
    <location>
        <begin position="97"/>
        <end position="115"/>
    </location>
</feature>
<evidence type="ECO:0000256" key="7">
    <source>
        <dbReference type="ARBA" id="ARBA00022989"/>
    </source>
</evidence>
<feature type="transmembrane region" description="Helical" evidence="9">
    <location>
        <begin position="275"/>
        <end position="295"/>
    </location>
</feature>
<keyword evidence="5 9" id="KW-0812">Transmembrane</keyword>
<dbReference type="GO" id="GO:0055085">
    <property type="term" value="P:transmembrane transport"/>
    <property type="evidence" value="ECO:0007669"/>
    <property type="project" value="InterPro"/>
</dbReference>
<sequence length="487" mass="51617">MTWRIGAVDYPVRLPSVRDPRLHLAATITSIQVMGQAFLGWELSIAQILVCLLTCAVIEMSLLLHERREIVWPASALLTGNGVALVLRYNGTEHGDWWSMQGWYVFAATAGLALLSKHLVRFRGKPVVNPSNLGLVVCFLLLGTGIVNPLDFWWGPLSVELVAVYGILLVGALVVTRRLRLLPMSLAFWGAFAVSLGVVSASGHCISARWSVDPVCGADFWWIVVTSPEVLIFMLFMITDPMTSPSSPRPRLVFGASVGVMSALLAAPLQTEFGAKVAVLAGLVVVCAVRPPLVWAAEHGLDARVPAALKSAAAVVAVPLVLASLVVAGLPARDPGAGFETAVAAAALAGRPSVSIPAGSVPTVTVSEEVASVIGDSADDEAGRMARDLVASLLIESRAARSDDESLAASAIAGRRLETFPRQATSDLPEFSTMEVVLLRDPEDPQAIPRFGIHATGSRSGAAMDSVFELEEVQGTWVLTDEHVDSA</sequence>
<reference evidence="10" key="1">
    <citation type="submission" date="2020-02" db="EMBL/GenBank/DDBJ databases">
        <authorList>
            <person name="Meier V. D."/>
        </authorList>
    </citation>
    <scope>NUCLEOTIDE SEQUENCE</scope>
    <source>
        <strain evidence="10">AVDCRST_MAG47</strain>
    </source>
</reference>
<keyword evidence="3" id="KW-0285">Flavoprotein</keyword>
<feature type="transmembrane region" description="Helical" evidence="9">
    <location>
        <begin position="71"/>
        <end position="91"/>
    </location>
</feature>
<accession>A0A6J4NHS5</accession>
<keyword evidence="4" id="KW-0288">FMN</keyword>
<name>A0A6J4NHS5_9ACTN</name>
<keyword evidence="8 9" id="KW-0472">Membrane</keyword>
<feature type="transmembrane region" description="Helical" evidence="9">
    <location>
        <begin position="307"/>
        <end position="330"/>
    </location>
</feature>
<feature type="transmembrane region" description="Helical" evidence="9">
    <location>
        <begin position="127"/>
        <end position="147"/>
    </location>
</feature>
<feature type="transmembrane region" description="Helical" evidence="9">
    <location>
        <begin position="251"/>
        <end position="269"/>
    </location>
</feature>